<dbReference type="AlphaFoldDB" id="N1UJS5"/>
<dbReference type="Pfam" id="PF06155">
    <property type="entry name" value="GBBH-like_N"/>
    <property type="match status" value="1"/>
</dbReference>
<dbReference type="PANTHER" id="PTHR35303:SF8">
    <property type="entry name" value="GAMMA-BUTYROBETAINE HYDROXYLASE-LIKE N-TERMINAL DOMAIN-CONTAINING PROTEIN"/>
    <property type="match status" value="1"/>
</dbReference>
<sequence length="113" mass="12586">MKMMRLSLKATTPDQIDFDENYLKIIWKDGVTSVFDLLDLRKRCPCVVCKGGHGGKVGTTTGGIQSIRLYSVNKVGRYAINPIWSDNHQTGIYSYDSLRMLADGLGGELVKED</sequence>
<comment type="caution">
    <text evidence="4">The sequence shown here is derived from an EMBL/GenBank/DDBJ whole genome shotgun (WGS) entry which is preliminary data.</text>
</comment>
<gene>
    <name evidence="4" type="ORF">LEP1GSC043_2689</name>
</gene>
<feature type="domain" description="Gamma-butyrobetaine hydroxylase-like N-terminal" evidence="3">
    <location>
        <begin position="19"/>
        <end position="99"/>
    </location>
</feature>
<protein>
    <submittedName>
        <fullName evidence="4">PF06155 family protein</fullName>
    </submittedName>
</protein>
<dbReference type="EMBL" id="AHMI02000033">
    <property type="protein sequence ID" value="EMY16285.1"/>
    <property type="molecule type" value="Genomic_DNA"/>
</dbReference>
<evidence type="ECO:0000256" key="2">
    <source>
        <dbReference type="ARBA" id="ARBA00023004"/>
    </source>
</evidence>
<dbReference type="PANTHER" id="PTHR35303">
    <property type="entry name" value="OS02G0197800 PROTEIN"/>
    <property type="match status" value="1"/>
</dbReference>
<dbReference type="InterPro" id="IPR038492">
    <property type="entry name" value="GBBH-like_N_sf"/>
</dbReference>
<evidence type="ECO:0000313" key="5">
    <source>
        <dbReference type="Proteomes" id="UP000012249"/>
    </source>
</evidence>
<keyword evidence="2" id="KW-0408">Iron</keyword>
<evidence type="ECO:0000256" key="1">
    <source>
        <dbReference type="ARBA" id="ARBA00022723"/>
    </source>
</evidence>
<dbReference type="InterPro" id="IPR010376">
    <property type="entry name" value="GBBH-like_N"/>
</dbReference>
<proteinExistence type="predicted"/>
<organism evidence="4 5">
    <name type="scientific">Leptospira weilii str. Ecochallenge</name>
    <dbReference type="NCBI Taxonomy" id="1049986"/>
    <lineage>
        <taxon>Bacteria</taxon>
        <taxon>Pseudomonadati</taxon>
        <taxon>Spirochaetota</taxon>
        <taxon>Spirochaetia</taxon>
        <taxon>Leptospirales</taxon>
        <taxon>Leptospiraceae</taxon>
        <taxon>Leptospira</taxon>
    </lineage>
</organism>
<evidence type="ECO:0000313" key="4">
    <source>
        <dbReference type="EMBL" id="EMY16285.1"/>
    </source>
</evidence>
<reference evidence="4 5" key="1">
    <citation type="submission" date="2013-02" db="EMBL/GenBank/DDBJ databases">
        <authorList>
            <person name="Harkins D.M."/>
            <person name="Durkin A.S."/>
            <person name="Brinkac L.M."/>
            <person name="Haft D.H."/>
            <person name="Selengut J.D."/>
            <person name="Sanka R."/>
            <person name="DePew J."/>
            <person name="Purushe J."/>
            <person name="Haake D.A."/>
            <person name="Matsunaga J."/>
            <person name="Vinetz J.M."/>
            <person name="Sutton G.G."/>
            <person name="Nierman W.C."/>
            <person name="Fouts D.E."/>
        </authorList>
    </citation>
    <scope>NUCLEOTIDE SEQUENCE [LARGE SCALE GENOMIC DNA]</scope>
    <source>
        <strain evidence="4 5">Ecochallenge</strain>
    </source>
</reference>
<evidence type="ECO:0000259" key="3">
    <source>
        <dbReference type="Pfam" id="PF06155"/>
    </source>
</evidence>
<keyword evidence="1" id="KW-0479">Metal-binding</keyword>
<dbReference type="GO" id="GO:0046872">
    <property type="term" value="F:metal ion binding"/>
    <property type="evidence" value="ECO:0007669"/>
    <property type="project" value="UniProtKB-KW"/>
</dbReference>
<name>N1UJS5_9LEPT</name>
<accession>N1UJS5</accession>
<dbReference type="Proteomes" id="UP000012249">
    <property type="component" value="Unassembled WGS sequence"/>
</dbReference>
<dbReference type="Gene3D" id="3.30.2020.30">
    <property type="match status" value="1"/>
</dbReference>